<sequence length="311" mass="31606">MNALTITRHLTTATAALASQNLSPDAIARAVWTTIGEPGDTQAGALINAVGAADALTLLCQGDGNAAGLDLTNLRGRVLPRVADSGIVTAVHAAEKVDAVLITSEHPHWPTGFADLGSSAPHALWARGNTALLVAPKSIAVVGARAATGYGEHVCMDIVGGLVGRGHTIVSGAAYGIDGMAHRAALASDGQTVAFLAGGVDRFYPTGHDALLTRIVTDGVVASEMPCGSAPTKWRFLMRNRLIAAGSNATLVVEAGWRSGSLNVAGHAKALGRPLGAVPGPVTSPTSAGCHRLIKEYGARIITDTADAAEL</sequence>
<dbReference type="Gene3D" id="3.40.50.450">
    <property type="match status" value="1"/>
</dbReference>
<evidence type="ECO:0000313" key="4">
    <source>
        <dbReference type="Proteomes" id="UP000561726"/>
    </source>
</evidence>
<dbReference type="EMBL" id="JACHBQ010000002">
    <property type="protein sequence ID" value="MBB5643654.1"/>
    <property type="molecule type" value="Genomic_DNA"/>
</dbReference>
<dbReference type="PANTHER" id="PTHR43022:SF1">
    <property type="entry name" value="PROTEIN SMF"/>
    <property type="match status" value="1"/>
</dbReference>
<protein>
    <submittedName>
        <fullName evidence="3">DNA processing protein</fullName>
    </submittedName>
</protein>
<comment type="caution">
    <text evidence="3">The sequence shown here is derived from an EMBL/GenBank/DDBJ whole genome shotgun (WGS) entry which is preliminary data.</text>
</comment>
<dbReference type="AlphaFoldDB" id="A0A7W9A0K2"/>
<name>A0A7W9A0K2_9MICO</name>
<dbReference type="GO" id="GO:0009294">
    <property type="term" value="P:DNA-mediated transformation"/>
    <property type="evidence" value="ECO:0007669"/>
    <property type="project" value="InterPro"/>
</dbReference>
<organism evidence="3 4">
    <name type="scientific">Cryobacterium roopkundense</name>
    <dbReference type="NCBI Taxonomy" id="1001240"/>
    <lineage>
        <taxon>Bacteria</taxon>
        <taxon>Bacillati</taxon>
        <taxon>Actinomycetota</taxon>
        <taxon>Actinomycetes</taxon>
        <taxon>Micrococcales</taxon>
        <taxon>Microbacteriaceae</taxon>
        <taxon>Cryobacterium</taxon>
    </lineage>
</organism>
<comment type="similarity">
    <text evidence="1">Belongs to the DprA/Smf family.</text>
</comment>
<evidence type="ECO:0000256" key="1">
    <source>
        <dbReference type="ARBA" id="ARBA00006525"/>
    </source>
</evidence>
<proteinExistence type="inferred from homology"/>
<feature type="domain" description="Smf/DprA SLOG" evidence="2">
    <location>
        <begin position="101"/>
        <end position="309"/>
    </location>
</feature>
<dbReference type="NCBIfam" id="TIGR00732">
    <property type="entry name" value="dprA"/>
    <property type="match status" value="1"/>
</dbReference>
<dbReference type="Proteomes" id="UP000561726">
    <property type="component" value="Unassembled WGS sequence"/>
</dbReference>
<dbReference type="Pfam" id="PF02481">
    <property type="entry name" value="DNA_processg_A"/>
    <property type="match status" value="1"/>
</dbReference>
<dbReference type="RefSeq" id="WP_052542049.1">
    <property type="nucleotide sequence ID" value="NZ_JACHBQ010000002.1"/>
</dbReference>
<evidence type="ECO:0000259" key="2">
    <source>
        <dbReference type="Pfam" id="PF02481"/>
    </source>
</evidence>
<dbReference type="SUPFAM" id="SSF102405">
    <property type="entry name" value="MCP/YpsA-like"/>
    <property type="match status" value="1"/>
</dbReference>
<dbReference type="InterPro" id="IPR003488">
    <property type="entry name" value="DprA"/>
</dbReference>
<accession>A0A7W9A0K2</accession>
<gene>
    <name evidence="3" type="ORF">BJ997_004265</name>
</gene>
<evidence type="ECO:0000313" key="3">
    <source>
        <dbReference type="EMBL" id="MBB5643654.1"/>
    </source>
</evidence>
<dbReference type="PANTHER" id="PTHR43022">
    <property type="entry name" value="PROTEIN SMF"/>
    <property type="match status" value="1"/>
</dbReference>
<dbReference type="InterPro" id="IPR057666">
    <property type="entry name" value="DrpA_SLOG"/>
</dbReference>
<reference evidence="3 4" key="1">
    <citation type="submission" date="2020-08" db="EMBL/GenBank/DDBJ databases">
        <title>Sequencing the genomes of 1000 actinobacteria strains.</title>
        <authorList>
            <person name="Klenk H.-P."/>
        </authorList>
    </citation>
    <scope>NUCLEOTIDE SEQUENCE [LARGE SCALE GENOMIC DNA]</scope>
    <source>
        <strain evidence="3 4">DSM 21065</strain>
    </source>
</reference>
<dbReference type="OrthoDB" id="9785707at2"/>